<dbReference type="EnsemblPlants" id="AVESA.00010b.r2.4AG0583710.1">
    <property type="protein sequence ID" value="AVESA.00010b.r2.4AG0583710.1.CDS.1"/>
    <property type="gene ID" value="AVESA.00010b.r2.4AG0583710"/>
</dbReference>
<sequence length="171" mass="18628">MHGGTRAHVRWVPPPDGLFKINTDDAVSKHNQRGAVACVCRDSTGAFLGASAMVFDGLINPEVLETIACSEALALAEDMHIAKPWVASDCLNVIKEINEGGSNGQQCMIVKQILLKKDQFLEAKFSHERREANGDAHRLARSATTLDTGRHVWFSDPPSELGVVVNILNNQ</sequence>
<dbReference type="Proteomes" id="UP001732700">
    <property type="component" value="Chromosome 4A"/>
</dbReference>
<accession>A0ACD5W7C1</accession>
<reference evidence="1" key="1">
    <citation type="submission" date="2021-05" db="EMBL/GenBank/DDBJ databases">
        <authorList>
            <person name="Scholz U."/>
            <person name="Mascher M."/>
            <person name="Fiebig A."/>
        </authorList>
    </citation>
    <scope>NUCLEOTIDE SEQUENCE [LARGE SCALE GENOMIC DNA]</scope>
</reference>
<protein>
    <submittedName>
        <fullName evidence="1">Uncharacterized protein</fullName>
    </submittedName>
</protein>
<evidence type="ECO:0000313" key="2">
    <source>
        <dbReference type="Proteomes" id="UP001732700"/>
    </source>
</evidence>
<keyword evidence="2" id="KW-1185">Reference proteome</keyword>
<evidence type="ECO:0000313" key="1">
    <source>
        <dbReference type="EnsemblPlants" id="AVESA.00010b.r2.4AG0583710.1.CDS.1"/>
    </source>
</evidence>
<reference evidence="1" key="2">
    <citation type="submission" date="2025-09" db="UniProtKB">
        <authorList>
            <consortium name="EnsemblPlants"/>
        </authorList>
    </citation>
    <scope>IDENTIFICATION</scope>
</reference>
<organism evidence="1 2">
    <name type="scientific">Avena sativa</name>
    <name type="common">Oat</name>
    <dbReference type="NCBI Taxonomy" id="4498"/>
    <lineage>
        <taxon>Eukaryota</taxon>
        <taxon>Viridiplantae</taxon>
        <taxon>Streptophyta</taxon>
        <taxon>Embryophyta</taxon>
        <taxon>Tracheophyta</taxon>
        <taxon>Spermatophyta</taxon>
        <taxon>Magnoliopsida</taxon>
        <taxon>Liliopsida</taxon>
        <taxon>Poales</taxon>
        <taxon>Poaceae</taxon>
        <taxon>BOP clade</taxon>
        <taxon>Pooideae</taxon>
        <taxon>Poodae</taxon>
        <taxon>Poeae</taxon>
        <taxon>Poeae Chloroplast Group 1 (Aveneae type)</taxon>
        <taxon>Aveninae</taxon>
        <taxon>Avena</taxon>
    </lineage>
</organism>
<name>A0ACD5W7C1_AVESA</name>
<proteinExistence type="predicted"/>